<organism evidence="1 2">
    <name type="scientific">Peronosclerospora sorghi</name>
    <dbReference type="NCBI Taxonomy" id="230839"/>
    <lineage>
        <taxon>Eukaryota</taxon>
        <taxon>Sar</taxon>
        <taxon>Stramenopiles</taxon>
        <taxon>Oomycota</taxon>
        <taxon>Peronosporomycetes</taxon>
        <taxon>Peronosporales</taxon>
        <taxon>Peronosporaceae</taxon>
        <taxon>Peronosclerospora</taxon>
    </lineage>
</organism>
<comment type="caution">
    <text evidence="1">The sequence shown here is derived from an EMBL/GenBank/DDBJ whole genome shotgun (WGS) entry which is preliminary data.</text>
</comment>
<dbReference type="Proteomes" id="UP001163321">
    <property type="component" value="Chromosome 1"/>
</dbReference>
<evidence type="ECO:0000313" key="2">
    <source>
        <dbReference type="Proteomes" id="UP001163321"/>
    </source>
</evidence>
<name>A0ACC0WPY3_9STRA</name>
<keyword evidence="2" id="KW-1185">Reference proteome</keyword>
<evidence type="ECO:0000313" key="1">
    <source>
        <dbReference type="EMBL" id="KAI9920919.1"/>
    </source>
</evidence>
<proteinExistence type="predicted"/>
<gene>
    <name evidence="1" type="ORF">PsorP6_000618</name>
</gene>
<reference evidence="1 2" key="1">
    <citation type="journal article" date="2022" name="bioRxiv">
        <title>The genome of the oomycete Peronosclerospora sorghi, a cosmopolitan pathogen of maize and sorghum, is inflated with dispersed pseudogenes.</title>
        <authorList>
            <person name="Fletcher K."/>
            <person name="Martin F."/>
            <person name="Isakeit T."/>
            <person name="Cavanaugh K."/>
            <person name="Magill C."/>
            <person name="Michelmore R."/>
        </authorList>
    </citation>
    <scope>NUCLEOTIDE SEQUENCE [LARGE SCALE GENOMIC DNA]</scope>
    <source>
        <strain evidence="1">P6</strain>
    </source>
</reference>
<dbReference type="EMBL" id="CM047580">
    <property type="protein sequence ID" value="KAI9920919.1"/>
    <property type="molecule type" value="Genomic_DNA"/>
</dbReference>
<sequence length="209" mass="24174">MIFIELLFANDVLQILDLFGLQHLYVRDPSRCDRAELHGDDATKLVELEDDFFFVETNGFTAQTRVGAVTRQFPEFVRTKVRVIKGLGRSETCIRHVCCCCFRFSFVLGRRKFVESIEIQRLFFIRAAFKVRDRGVEGRGALRTRRTTLDRRLARHAFRDDPSIHGSETHDASDTKFGLTNDRRRRGRFPLGVRHGARDVARFTHNVAA</sequence>
<protein>
    <submittedName>
        <fullName evidence="1">Uncharacterized protein</fullName>
    </submittedName>
</protein>
<accession>A0ACC0WPY3</accession>